<comment type="caution">
    <text evidence="2">The sequence shown here is derived from an EMBL/GenBank/DDBJ whole genome shotgun (WGS) entry which is preliminary data.</text>
</comment>
<evidence type="ECO:0000313" key="3">
    <source>
        <dbReference type="Proteomes" id="UP001139682"/>
    </source>
</evidence>
<keyword evidence="3" id="KW-1185">Reference proteome</keyword>
<dbReference type="EMBL" id="JALGRD010000005">
    <property type="protein sequence ID" value="MCJ0973789.1"/>
    <property type="molecule type" value="Genomic_DNA"/>
</dbReference>
<dbReference type="RefSeq" id="WP_243605909.1">
    <property type="nucleotide sequence ID" value="NZ_JALGRD010000005.1"/>
</dbReference>
<accession>A0A9X2ASB2</accession>
<name>A0A9X2ASB2_9GAMM</name>
<keyword evidence="1" id="KW-0472">Membrane</keyword>
<gene>
    <name evidence="2" type="ORF">MST27_10450</name>
</gene>
<evidence type="ECO:0000313" key="2">
    <source>
        <dbReference type="EMBL" id="MCJ0973789.1"/>
    </source>
</evidence>
<protein>
    <submittedName>
        <fullName evidence="2">Uncharacterized protein</fullName>
    </submittedName>
</protein>
<keyword evidence="1" id="KW-0812">Transmembrane</keyword>
<feature type="transmembrane region" description="Helical" evidence="1">
    <location>
        <begin position="64"/>
        <end position="81"/>
    </location>
</feature>
<sequence>MEGSEAVKVDIDYAEVPFFRRRWFIFLLVLGCMPAALIIALTGDIYLKSKGEVYRLPPNRLNHLVLFAYVMIVIGLVRVSLG</sequence>
<dbReference type="Proteomes" id="UP001139682">
    <property type="component" value="Unassembled WGS sequence"/>
</dbReference>
<evidence type="ECO:0000256" key="1">
    <source>
        <dbReference type="SAM" id="Phobius"/>
    </source>
</evidence>
<proteinExistence type="predicted"/>
<organism evidence="2 3">
    <name type="scientific">Stutzerimonas marianensis</name>
    <dbReference type="NCBI Taxonomy" id="2929513"/>
    <lineage>
        <taxon>Bacteria</taxon>
        <taxon>Pseudomonadati</taxon>
        <taxon>Pseudomonadota</taxon>
        <taxon>Gammaproteobacteria</taxon>
        <taxon>Pseudomonadales</taxon>
        <taxon>Pseudomonadaceae</taxon>
        <taxon>Stutzerimonas</taxon>
    </lineage>
</organism>
<dbReference type="AlphaFoldDB" id="A0A9X2ASB2"/>
<reference evidence="2" key="1">
    <citation type="submission" date="2022-03" db="EMBL/GenBank/DDBJ databases">
        <title>Pseudomonas marianensis sp. nov., a marine bacterium isolated from deep-sea sediments of the Mariana Trench.</title>
        <authorList>
            <person name="Wei Y."/>
        </authorList>
    </citation>
    <scope>NUCLEOTIDE SEQUENCE</scope>
    <source>
        <strain evidence="2">PS1</strain>
    </source>
</reference>
<feature type="transmembrane region" description="Helical" evidence="1">
    <location>
        <begin position="23"/>
        <end position="43"/>
    </location>
</feature>
<keyword evidence="1" id="KW-1133">Transmembrane helix</keyword>